<evidence type="ECO:0000313" key="2">
    <source>
        <dbReference type="EMBL" id="CAE6718101.1"/>
    </source>
</evidence>
<evidence type="ECO:0000256" key="1">
    <source>
        <dbReference type="SAM" id="MobiDB-lite"/>
    </source>
</evidence>
<keyword evidence="3" id="KW-1185">Reference proteome</keyword>
<evidence type="ECO:0000313" key="3">
    <source>
        <dbReference type="Proteomes" id="UP000675880"/>
    </source>
</evidence>
<gene>
    <name evidence="2" type="ORF">NSPZN2_11557</name>
</gene>
<name>A0ABM8QVU5_9BACT</name>
<proteinExistence type="predicted"/>
<accession>A0ABM8QVU5</accession>
<comment type="caution">
    <text evidence="2">The sequence shown here is derived from an EMBL/GenBank/DDBJ whole genome shotgun (WGS) entry which is preliminary data.</text>
</comment>
<sequence>MRDTGVEAYRLGRSQTGTGRINEGGPL</sequence>
<dbReference type="Proteomes" id="UP000675880">
    <property type="component" value="Unassembled WGS sequence"/>
</dbReference>
<organism evidence="2 3">
    <name type="scientific">Nitrospira defluvii</name>
    <dbReference type="NCBI Taxonomy" id="330214"/>
    <lineage>
        <taxon>Bacteria</taxon>
        <taxon>Pseudomonadati</taxon>
        <taxon>Nitrospirota</taxon>
        <taxon>Nitrospiria</taxon>
        <taxon>Nitrospirales</taxon>
        <taxon>Nitrospiraceae</taxon>
        <taxon>Nitrospira</taxon>
    </lineage>
</organism>
<feature type="region of interest" description="Disordered" evidence="1">
    <location>
        <begin position="1"/>
        <end position="27"/>
    </location>
</feature>
<dbReference type="EMBL" id="CAJNBJ010000001">
    <property type="protein sequence ID" value="CAE6718101.1"/>
    <property type="molecule type" value="Genomic_DNA"/>
</dbReference>
<protein>
    <submittedName>
        <fullName evidence="2">Uncharacterized protein</fullName>
    </submittedName>
</protein>
<reference evidence="2 3" key="1">
    <citation type="submission" date="2021-02" db="EMBL/GenBank/DDBJ databases">
        <authorList>
            <person name="Han P."/>
        </authorList>
    </citation>
    <scope>NUCLEOTIDE SEQUENCE [LARGE SCALE GENOMIC DNA]</scope>
    <source>
        <strain evidence="2">Candidatus Nitrospira sp. ZN2</strain>
    </source>
</reference>